<evidence type="ECO:0000256" key="6">
    <source>
        <dbReference type="ARBA" id="ARBA00023315"/>
    </source>
</evidence>
<dbReference type="Pfam" id="PF03279">
    <property type="entry name" value="Lip_A_acyltrans"/>
    <property type="match status" value="1"/>
</dbReference>
<evidence type="ECO:0000313" key="7">
    <source>
        <dbReference type="EMBL" id="OCL34756.1"/>
    </source>
</evidence>
<name>A0A1C0ANA0_9ACTN</name>
<proteinExistence type="predicted"/>
<evidence type="ECO:0000256" key="2">
    <source>
        <dbReference type="ARBA" id="ARBA00022475"/>
    </source>
</evidence>
<sequence length="275" mass="30243">MSLSLLTWRVGRRVTRRTADLLARLAAPVINLRPPAPVRAWERTILQATGQAPTRRQRRLMLENWLRNTLWSLGLAGWSAQDIVDSVVITDRDAEKLRSSAAGPGLVVALPHMGSWDCAGAWAARTGLPVVSVAERLPDGLYERFRDARAAMGITVYPVDEPEVLDRLAEDVRAGRLVCLVSDRALSSHGVTVDWPGGDQVRITVPAGPALLALRTGAHLRAATTRFEGRRLRIDVSDPIEGTEVTELLHGVVAHFASAIRESPENWLMLRKALR</sequence>
<dbReference type="AlphaFoldDB" id="A0A1C0ANA0"/>
<accession>A0A1C0ANA0</accession>
<comment type="caution">
    <text evidence="7">The sequence shown here is derived from an EMBL/GenBank/DDBJ whole genome shotgun (WGS) entry which is preliminary data.</text>
</comment>
<dbReference type="InterPro" id="IPR004960">
    <property type="entry name" value="LipA_acyltrans"/>
</dbReference>
<evidence type="ECO:0000256" key="4">
    <source>
        <dbReference type="ARBA" id="ARBA00022679"/>
    </source>
</evidence>
<keyword evidence="6" id="KW-0012">Acyltransferase</keyword>
<evidence type="ECO:0000256" key="1">
    <source>
        <dbReference type="ARBA" id="ARBA00004533"/>
    </source>
</evidence>
<dbReference type="CDD" id="cd07984">
    <property type="entry name" value="LPLAT_LABLAT-like"/>
    <property type="match status" value="1"/>
</dbReference>
<protein>
    <submittedName>
        <fullName evidence="7">Uncharacterized protein</fullName>
    </submittedName>
</protein>
<comment type="subcellular location">
    <subcellularLocation>
        <location evidence="1">Cell inner membrane</location>
    </subcellularLocation>
</comment>
<gene>
    <name evidence="7" type="ORF">BCR15_03495</name>
</gene>
<evidence type="ECO:0000313" key="8">
    <source>
        <dbReference type="Proteomes" id="UP000093501"/>
    </source>
</evidence>
<dbReference type="Proteomes" id="UP000093501">
    <property type="component" value="Unassembled WGS sequence"/>
</dbReference>
<dbReference type="PANTHER" id="PTHR30606">
    <property type="entry name" value="LIPID A BIOSYNTHESIS LAUROYL ACYLTRANSFERASE"/>
    <property type="match status" value="1"/>
</dbReference>
<dbReference type="GO" id="GO:0016746">
    <property type="term" value="F:acyltransferase activity"/>
    <property type="evidence" value="ECO:0007669"/>
    <property type="project" value="UniProtKB-KW"/>
</dbReference>
<keyword evidence="5" id="KW-0472">Membrane</keyword>
<keyword evidence="2" id="KW-1003">Cell membrane</keyword>
<dbReference type="GO" id="GO:0009247">
    <property type="term" value="P:glycolipid biosynthetic process"/>
    <property type="evidence" value="ECO:0007669"/>
    <property type="project" value="UniProtKB-ARBA"/>
</dbReference>
<dbReference type="PANTHER" id="PTHR30606:SF10">
    <property type="entry name" value="PHOSPHATIDYLINOSITOL MANNOSIDE ACYLTRANSFERASE"/>
    <property type="match status" value="1"/>
</dbReference>
<organism evidence="7 8">
    <name type="scientific">Tessaracoccus lapidicaptus</name>
    <dbReference type="NCBI Taxonomy" id="1427523"/>
    <lineage>
        <taxon>Bacteria</taxon>
        <taxon>Bacillati</taxon>
        <taxon>Actinomycetota</taxon>
        <taxon>Actinomycetes</taxon>
        <taxon>Propionibacteriales</taxon>
        <taxon>Propionibacteriaceae</taxon>
        <taxon>Tessaracoccus</taxon>
    </lineage>
</organism>
<keyword evidence="8" id="KW-1185">Reference proteome</keyword>
<keyword evidence="4" id="KW-0808">Transferase</keyword>
<dbReference type="EMBL" id="MBQD01000020">
    <property type="protein sequence ID" value="OCL34756.1"/>
    <property type="molecule type" value="Genomic_DNA"/>
</dbReference>
<keyword evidence="3" id="KW-0997">Cell inner membrane</keyword>
<reference evidence="8" key="1">
    <citation type="submission" date="2016-07" db="EMBL/GenBank/DDBJ databases">
        <authorList>
            <person name="Florea S."/>
            <person name="Webb J.S."/>
            <person name="Jaromczyk J."/>
            <person name="Schardl C.L."/>
        </authorList>
    </citation>
    <scope>NUCLEOTIDE SEQUENCE [LARGE SCALE GENOMIC DNA]</scope>
    <source>
        <strain evidence="8">IPBSL-7</strain>
    </source>
</reference>
<evidence type="ECO:0000256" key="3">
    <source>
        <dbReference type="ARBA" id="ARBA00022519"/>
    </source>
</evidence>
<dbReference type="GO" id="GO:0005886">
    <property type="term" value="C:plasma membrane"/>
    <property type="evidence" value="ECO:0007669"/>
    <property type="project" value="UniProtKB-SubCell"/>
</dbReference>
<dbReference type="RefSeq" id="WP_068751438.1">
    <property type="nucleotide sequence ID" value="NZ_LR214441.1"/>
</dbReference>
<evidence type="ECO:0000256" key="5">
    <source>
        <dbReference type="ARBA" id="ARBA00023136"/>
    </source>
</evidence>